<keyword evidence="2" id="KW-1185">Reference proteome</keyword>
<comment type="caution">
    <text evidence="1">The sequence shown here is derived from an EMBL/GenBank/DDBJ whole genome shotgun (WGS) entry which is preliminary data.</text>
</comment>
<proteinExistence type="predicted"/>
<evidence type="ECO:0000313" key="1">
    <source>
        <dbReference type="EMBL" id="GHA19560.1"/>
    </source>
</evidence>
<reference evidence="1" key="1">
    <citation type="journal article" date="2014" name="Int. J. Syst. Evol. Microbiol.">
        <title>Complete genome sequence of Corynebacterium casei LMG S-19264T (=DSM 44701T), isolated from a smear-ripened cheese.</title>
        <authorList>
            <consortium name="US DOE Joint Genome Institute (JGI-PGF)"/>
            <person name="Walter F."/>
            <person name="Albersmeier A."/>
            <person name="Kalinowski J."/>
            <person name="Ruckert C."/>
        </authorList>
    </citation>
    <scope>NUCLEOTIDE SEQUENCE</scope>
    <source>
        <strain evidence="1">KCTC 32437</strain>
    </source>
</reference>
<reference evidence="1" key="2">
    <citation type="submission" date="2020-09" db="EMBL/GenBank/DDBJ databases">
        <authorList>
            <person name="Sun Q."/>
            <person name="Kim S."/>
        </authorList>
    </citation>
    <scope>NUCLEOTIDE SEQUENCE</scope>
    <source>
        <strain evidence="1">KCTC 32437</strain>
    </source>
</reference>
<organism evidence="1 2">
    <name type="scientific">Devosia pacifica</name>
    <dbReference type="NCBI Taxonomy" id="1335967"/>
    <lineage>
        <taxon>Bacteria</taxon>
        <taxon>Pseudomonadati</taxon>
        <taxon>Pseudomonadota</taxon>
        <taxon>Alphaproteobacteria</taxon>
        <taxon>Hyphomicrobiales</taxon>
        <taxon>Devosiaceae</taxon>
        <taxon>Devosia</taxon>
    </lineage>
</organism>
<evidence type="ECO:0000313" key="2">
    <source>
        <dbReference type="Proteomes" id="UP000646579"/>
    </source>
</evidence>
<dbReference type="EMBL" id="BMZE01000001">
    <property type="protein sequence ID" value="GHA19560.1"/>
    <property type="molecule type" value="Genomic_DNA"/>
</dbReference>
<accession>A0A918S3A5</accession>
<dbReference type="Proteomes" id="UP000646579">
    <property type="component" value="Unassembled WGS sequence"/>
</dbReference>
<gene>
    <name evidence="1" type="ORF">GCM10007989_13940</name>
</gene>
<name>A0A918S3A5_9HYPH</name>
<dbReference type="AlphaFoldDB" id="A0A918S3A5"/>
<sequence>MQNAKPLIWEDDEYFYVSSAAFKHLPPEFRAAAEIRQRQGLDVLKIADKDIQAVMAIGRR</sequence>
<protein>
    <submittedName>
        <fullName evidence="1">Uncharacterized protein</fullName>
    </submittedName>
</protein>